<comment type="subunit">
    <text evidence="4">Homotetramer.</text>
</comment>
<evidence type="ECO:0000256" key="1">
    <source>
        <dbReference type="ARBA" id="ARBA00001946"/>
    </source>
</evidence>
<evidence type="ECO:0000256" key="2">
    <source>
        <dbReference type="ARBA" id="ARBA00004496"/>
    </source>
</evidence>
<gene>
    <name evidence="17" type="ORF">CBR_g38936</name>
</gene>
<evidence type="ECO:0000313" key="17">
    <source>
        <dbReference type="EMBL" id="GBG63625.1"/>
    </source>
</evidence>
<evidence type="ECO:0000256" key="13">
    <source>
        <dbReference type="PROSITE-ProRule" id="PRU10112"/>
    </source>
</evidence>
<proteinExistence type="inferred from homology"/>
<protein>
    <recommendedName>
        <fullName evidence="5">phosphoenolpyruvate carboxylase</fullName>
        <ecNumber evidence="5">4.1.1.31</ecNumber>
    </recommendedName>
</protein>
<dbReference type="GO" id="GO:0005829">
    <property type="term" value="C:cytosol"/>
    <property type="evidence" value="ECO:0007669"/>
    <property type="project" value="TreeGrafter"/>
</dbReference>
<feature type="compositionally biased region" description="Basic and acidic residues" evidence="15">
    <location>
        <begin position="36"/>
        <end position="56"/>
    </location>
</feature>
<keyword evidence="7" id="KW-0460">Magnesium</keyword>
<dbReference type="InterPro" id="IPR015813">
    <property type="entry name" value="Pyrv/PenolPyrv_kinase-like_dom"/>
</dbReference>
<evidence type="ECO:0000259" key="16">
    <source>
        <dbReference type="PROSITE" id="PS50158"/>
    </source>
</evidence>
<dbReference type="PROSITE" id="PS50158">
    <property type="entry name" value="ZF_CCHC"/>
    <property type="match status" value="1"/>
</dbReference>
<dbReference type="EC" id="4.1.1.31" evidence="5"/>
<dbReference type="NCBIfam" id="NF000584">
    <property type="entry name" value="PRK00009.1"/>
    <property type="match status" value="1"/>
</dbReference>
<dbReference type="OMA" id="GPTHRFI"/>
<dbReference type="InterPro" id="IPR033129">
    <property type="entry name" value="PEPCASE_His_AS"/>
</dbReference>
<dbReference type="PANTHER" id="PTHR30523">
    <property type="entry name" value="PHOSPHOENOLPYRUVATE CARBOXYLASE"/>
    <property type="match status" value="1"/>
</dbReference>
<evidence type="ECO:0000256" key="15">
    <source>
        <dbReference type="SAM" id="MobiDB-lite"/>
    </source>
</evidence>
<evidence type="ECO:0000256" key="4">
    <source>
        <dbReference type="ARBA" id="ARBA00011881"/>
    </source>
</evidence>
<dbReference type="GO" id="GO:0015977">
    <property type="term" value="P:carbon fixation"/>
    <property type="evidence" value="ECO:0007669"/>
    <property type="project" value="UniProtKB-KW"/>
</dbReference>
<dbReference type="InterPro" id="IPR021135">
    <property type="entry name" value="PEP_COase"/>
</dbReference>
<dbReference type="PROSITE" id="PS00781">
    <property type="entry name" value="PEPCASE_1"/>
    <property type="match status" value="1"/>
</dbReference>
<comment type="similarity">
    <text evidence="3">Belongs to the PEPCase type 1 family.</text>
</comment>
<feature type="compositionally biased region" description="Basic and acidic residues" evidence="15">
    <location>
        <begin position="1290"/>
        <end position="1300"/>
    </location>
</feature>
<organism evidence="17 18">
    <name type="scientific">Chara braunii</name>
    <name type="common">Braun's stonewort</name>
    <dbReference type="NCBI Taxonomy" id="69332"/>
    <lineage>
        <taxon>Eukaryota</taxon>
        <taxon>Viridiplantae</taxon>
        <taxon>Streptophyta</taxon>
        <taxon>Charophyceae</taxon>
        <taxon>Charales</taxon>
        <taxon>Characeae</taxon>
        <taxon>Chara</taxon>
    </lineage>
</organism>
<accession>A0A388K0T2</accession>
<name>A0A388K0T2_CHABU</name>
<feature type="region of interest" description="Disordered" evidence="15">
    <location>
        <begin position="1290"/>
        <end position="1311"/>
    </location>
</feature>
<evidence type="ECO:0000256" key="6">
    <source>
        <dbReference type="ARBA" id="ARBA00022490"/>
    </source>
</evidence>
<evidence type="ECO:0000256" key="10">
    <source>
        <dbReference type="ARBA" id="ARBA00048995"/>
    </source>
</evidence>
<dbReference type="FunFam" id="1.20.1440.90:FF:000001">
    <property type="entry name" value="Phosphoenolpyruvate carboxylase 1"/>
    <property type="match status" value="1"/>
</dbReference>
<dbReference type="GO" id="GO:0003676">
    <property type="term" value="F:nucleic acid binding"/>
    <property type="evidence" value="ECO:0007669"/>
    <property type="project" value="InterPro"/>
</dbReference>
<dbReference type="Pfam" id="PF00311">
    <property type="entry name" value="PEPcase"/>
    <property type="match status" value="1"/>
</dbReference>
<evidence type="ECO:0000256" key="11">
    <source>
        <dbReference type="PROSITE-ProRule" id="PRU00047"/>
    </source>
</evidence>
<keyword evidence="18" id="KW-1185">Reference proteome</keyword>
<comment type="catalytic activity">
    <reaction evidence="10">
        <text>oxaloacetate + phosphate = phosphoenolpyruvate + hydrogencarbonate</text>
        <dbReference type="Rhea" id="RHEA:28370"/>
        <dbReference type="ChEBI" id="CHEBI:16452"/>
        <dbReference type="ChEBI" id="CHEBI:17544"/>
        <dbReference type="ChEBI" id="CHEBI:43474"/>
        <dbReference type="ChEBI" id="CHEBI:58702"/>
        <dbReference type="EC" id="4.1.1.31"/>
    </reaction>
</comment>
<keyword evidence="11" id="KW-0479">Metal-binding</keyword>
<dbReference type="GO" id="GO:0006099">
    <property type="term" value="P:tricarboxylic acid cycle"/>
    <property type="evidence" value="ECO:0007669"/>
    <property type="project" value="InterPro"/>
</dbReference>
<comment type="subcellular location">
    <subcellularLocation>
        <location evidence="2">Cytoplasm</location>
    </subcellularLocation>
</comment>
<evidence type="ECO:0000256" key="5">
    <source>
        <dbReference type="ARBA" id="ARBA00012305"/>
    </source>
</evidence>
<sequence length="1336" mass="149795">MSEDNSEEEQRLVQPIRITRRAALSQPLTFLELGPGEERRLRREARERAAARRNRDAAASLAAAMATASSTSQSSSQSSSSGSGQGGSGTVSQSVGLQVSQEALLTPEDIEIQKAEELQNELRRQLDEASERRRKAIMRKARLESTMEALGRLEDLDEAALEPVGRVLRTAVLSKAEAQTVQQKLLIDLVAGQKQILDALQAPRPVMRQPQFAVVPPAGGGPSMMPRPMGQTFSPMFGMPPPGGLTATSGPVQRVLLTDYLRCLPAEVRTKLIDEAYVEQHTFASFSKKALDIEAKLGSAHKASHDGRKRLPQDWKKKGQLMFVNHDGQTTEIDDFPDLGELTEQDGASYTSDGGVVAPIKEKARGIGKKKVGRSTGQGDQGTPAWVKLALDYEVWRDRVARGTCMNCGNYGHTSRTCRGKKVTTKVKKCYEMAAQYSLSLCSEHLAKLVSFMETLSASEAIVTASAFSHMLNLENIAEEVQMVLQQKSNVKTGGLGDEENVLTESNFTETLAKLVKLGKSPDEIFSALKQQSVDLVLTAHPTQSIRRSILAKHQKIKATLLRLHEDSTLRPNDLKEIREELRRNIQAAWRTDEIRRIQPTPQDEMRAGMSYIHETIWDGVPRFLRRIDTALRTIGIQERLPYNAPILQLSSWMGGDRDGNPRVTAAVTRDVCLLSRLMAANLYYSQIEKLMFELSMWRCSNELRKAASKVAEHGLQRESVKHYQEFWSVIPPSEPYRLLLSSVRDKLFNTRERLMHILQTGFSYVSEEDTIHSKEELMAPLEICYRSLCETGDKAVADGRLLDLMRQVTCFGLPLVKLDIRQESERHTEVIDCVTTYLGIGSYKNWSEEERQAFLVKELKGKRPLFGADLPCNADVREVLDTFRVIAELPSDSFAAYVISMSSVPSDVLGVHLLQRECGVQTPLRVVPLYERLQDLVNAPKTIERLFSNEWYHKMINGRQEVMIGYSDSGKDAGRLSAAWALFKAQEEIVKVAEKYNVKVTLFHGRGGTIGRGGGPTHLAILSQPPGTVNGSLRITIQGEIIAQSFGEAHLCFRTLERFTAATLEVGLNPPRPPNPLWRNLMENMSSTATNEFRSTLSGPKFIDYFQSVTPVLEYGRMNIGSRPSKRSTQGGITSLRAIPWVFAWTQTRVHLPVWLGVGTAIERLLEEDPSNLEVLRQMHREWPFFRVTLDLIEMVFAKGDIRIGELYDSLLVSDEYRAFGEELRRNYMKTRRLILEVASHRQTLDNNPAVKQNIIVRQPLMTPLNLQQAITLRRMRCFDRQQLPHDRLEDLDLNDGEKGGNPVQLNTDRSYPPGWEDTLILTMKGIAAGMQNTG</sequence>
<keyword evidence="11" id="KW-0863">Zinc-finger</keyword>
<dbReference type="Gramene" id="GBG63625">
    <property type="protein sequence ID" value="GBG63625"/>
    <property type="gene ID" value="CBR_g38936"/>
</dbReference>
<evidence type="ECO:0000313" key="18">
    <source>
        <dbReference type="Proteomes" id="UP000265515"/>
    </source>
</evidence>
<dbReference type="GO" id="GO:0008964">
    <property type="term" value="F:phosphoenolpyruvate carboxylase activity"/>
    <property type="evidence" value="ECO:0007669"/>
    <property type="project" value="UniProtKB-EC"/>
</dbReference>
<comment type="cofactor">
    <cofactor evidence="1">
        <name>Mg(2+)</name>
        <dbReference type="ChEBI" id="CHEBI:18420"/>
    </cofactor>
</comment>
<dbReference type="PANTHER" id="PTHR30523:SF33">
    <property type="entry name" value="PHOSPHOENOLPYRUVATE CARBOXYLASE 3"/>
    <property type="match status" value="1"/>
</dbReference>
<dbReference type="Gene3D" id="1.20.1440.90">
    <property type="entry name" value="Phosphoenolpyruvate/pyruvate domain"/>
    <property type="match status" value="1"/>
</dbReference>
<keyword evidence="8" id="KW-0456">Lyase</keyword>
<dbReference type="OrthoDB" id="1365747at2759"/>
<feature type="region of interest" description="Disordered" evidence="15">
    <location>
        <begin position="24"/>
        <end position="94"/>
    </location>
</feature>
<evidence type="ECO:0000256" key="12">
    <source>
        <dbReference type="PROSITE-ProRule" id="PRU10111"/>
    </source>
</evidence>
<dbReference type="EMBL" id="BFEA01000041">
    <property type="protein sequence ID" value="GBG63625.1"/>
    <property type="molecule type" value="Genomic_DNA"/>
</dbReference>
<dbReference type="SUPFAM" id="SSF51621">
    <property type="entry name" value="Phosphoenolpyruvate/pyruvate domain"/>
    <property type="match status" value="1"/>
</dbReference>
<feature type="coiled-coil region" evidence="14">
    <location>
        <begin position="108"/>
        <end position="146"/>
    </location>
</feature>
<evidence type="ECO:0000256" key="14">
    <source>
        <dbReference type="SAM" id="Coils"/>
    </source>
</evidence>
<dbReference type="InterPro" id="IPR001878">
    <property type="entry name" value="Znf_CCHC"/>
</dbReference>
<reference evidence="17 18" key="1">
    <citation type="journal article" date="2018" name="Cell">
        <title>The Chara Genome: Secondary Complexity and Implications for Plant Terrestrialization.</title>
        <authorList>
            <person name="Nishiyama T."/>
            <person name="Sakayama H."/>
            <person name="Vries J.D."/>
            <person name="Buschmann H."/>
            <person name="Saint-Marcoux D."/>
            <person name="Ullrich K.K."/>
            <person name="Haas F.B."/>
            <person name="Vanderstraeten L."/>
            <person name="Becker D."/>
            <person name="Lang D."/>
            <person name="Vosolsobe S."/>
            <person name="Rombauts S."/>
            <person name="Wilhelmsson P.K.I."/>
            <person name="Janitza P."/>
            <person name="Kern R."/>
            <person name="Heyl A."/>
            <person name="Rumpler F."/>
            <person name="Villalobos L.I.A.C."/>
            <person name="Clay J.M."/>
            <person name="Skokan R."/>
            <person name="Toyoda A."/>
            <person name="Suzuki Y."/>
            <person name="Kagoshima H."/>
            <person name="Schijlen E."/>
            <person name="Tajeshwar N."/>
            <person name="Catarino B."/>
            <person name="Hetherington A.J."/>
            <person name="Saltykova A."/>
            <person name="Bonnot C."/>
            <person name="Breuninger H."/>
            <person name="Symeonidi A."/>
            <person name="Radhakrishnan G.V."/>
            <person name="Van Nieuwerburgh F."/>
            <person name="Deforce D."/>
            <person name="Chang C."/>
            <person name="Karol K.G."/>
            <person name="Hedrich R."/>
            <person name="Ulvskov P."/>
            <person name="Glockner G."/>
            <person name="Delwiche C.F."/>
            <person name="Petrasek J."/>
            <person name="Van de Peer Y."/>
            <person name="Friml J."/>
            <person name="Beilby M."/>
            <person name="Dolan L."/>
            <person name="Kohara Y."/>
            <person name="Sugano S."/>
            <person name="Fujiyama A."/>
            <person name="Delaux P.-M."/>
            <person name="Quint M."/>
            <person name="TheiBen G."/>
            <person name="Hagemann M."/>
            <person name="Harholt J."/>
            <person name="Dunand C."/>
            <person name="Zachgo S."/>
            <person name="Langdale J."/>
            <person name="Maumus F."/>
            <person name="Straeten D.V.D."/>
            <person name="Gould S.B."/>
            <person name="Rensing S.A."/>
        </authorList>
    </citation>
    <scope>NUCLEOTIDE SEQUENCE [LARGE SCALE GENOMIC DNA]</scope>
    <source>
        <strain evidence="17 18">S276</strain>
    </source>
</reference>
<feature type="active site" evidence="13">
    <location>
        <position position="972"/>
    </location>
</feature>
<dbReference type="STRING" id="69332.A0A388K0T2"/>
<comment type="caution">
    <text evidence="17">The sequence shown here is derived from an EMBL/GenBank/DDBJ whole genome shotgun (WGS) entry which is preliminary data.</text>
</comment>
<evidence type="ECO:0000256" key="7">
    <source>
        <dbReference type="ARBA" id="ARBA00022842"/>
    </source>
</evidence>
<evidence type="ECO:0000256" key="8">
    <source>
        <dbReference type="ARBA" id="ARBA00023239"/>
    </source>
</evidence>
<feature type="active site" evidence="12">
    <location>
        <position position="541"/>
    </location>
</feature>
<feature type="compositionally biased region" description="Low complexity" evidence="15">
    <location>
        <begin position="57"/>
        <end position="82"/>
    </location>
</feature>
<feature type="domain" description="CCHC-type" evidence="16">
    <location>
        <begin position="405"/>
        <end position="419"/>
    </location>
</feature>
<dbReference type="Proteomes" id="UP000265515">
    <property type="component" value="Unassembled WGS sequence"/>
</dbReference>
<dbReference type="GO" id="GO:0008270">
    <property type="term" value="F:zinc ion binding"/>
    <property type="evidence" value="ECO:0007669"/>
    <property type="project" value="UniProtKB-KW"/>
</dbReference>
<evidence type="ECO:0000256" key="9">
    <source>
        <dbReference type="ARBA" id="ARBA00023300"/>
    </source>
</evidence>
<dbReference type="HAMAP" id="MF_00595">
    <property type="entry name" value="PEPcase_type1"/>
    <property type="match status" value="1"/>
</dbReference>
<dbReference type="PRINTS" id="PR00150">
    <property type="entry name" value="PEPCARBXLASE"/>
</dbReference>
<keyword evidence="11" id="KW-0862">Zinc</keyword>
<keyword evidence="6" id="KW-0963">Cytoplasm</keyword>
<dbReference type="InterPro" id="IPR022805">
    <property type="entry name" value="PEP_COase_bac/pln-type"/>
</dbReference>
<keyword evidence="14" id="KW-0175">Coiled coil</keyword>
<evidence type="ECO:0000256" key="3">
    <source>
        <dbReference type="ARBA" id="ARBA00008346"/>
    </source>
</evidence>
<dbReference type="InterPro" id="IPR018129">
    <property type="entry name" value="PEP_COase_Lys_AS"/>
</dbReference>
<dbReference type="PROSITE" id="PS00393">
    <property type="entry name" value="PEPCASE_2"/>
    <property type="match status" value="1"/>
</dbReference>
<keyword evidence="9" id="KW-0120">Carbon dioxide fixation</keyword>